<dbReference type="STRING" id="361077.A0A151ZFD4"/>
<accession>A0A151ZFD4</accession>
<comment type="caution">
    <text evidence="5">The sequence shown here is derived from an EMBL/GenBank/DDBJ whole genome shotgun (WGS) entry which is preliminary data.</text>
</comment>
<dbReference type="OrthoDB" id="292693at2759"/>
<gene>
    <name evidence="5" type="ORF">DLAC_11662</name>
</gene>
<dbReference type="FunCoup" id="A0A151ZFD4">
    <property type="interactions" value="167"/>
</dbReference>
<dbReference type="GO" id="GO:0045333">
    <property type="term" value="P:cellular respiration"/>
    <property type="evidence" value="ECO:0007669"/>
    <property type="project" value="InterPro"/>
</dbReference>
<evidence type="ECO:0000256" key="3">
    <source>
        <dbReference type="ARBA" id="ARBA00024947"/>
    </source>
</evidence>
<comment type="function">
    <text evidence="3">Required for the function of coenzyme Q in the respiratory chain. May serve as a chaperone or may be involved in the transport of Q6 from its site of synthesis to the catalytic sites of the respiratory complexes.</text>
</comment>
<dbReference type="InterPro" id="IPR044996">
    <property type="entry name" value="COQ10-like"/>
</dbReference>
<dbReference type="GO" id="GO:0048039">
    <property type="term" value="F:ubiquinone binding"/>
    <property type="evidence" value="ECO:0007669"/>
    <property type="project" value="InterPro"/>
</dbReference>
<dbReference type="EMBL" id="LODT01000029">
    <property type="protein sequence ID" value="KYQ92645.1"/>
    <property type="molecule type" value="Genomic_DNA"/>
</dbReference>
<evidence type="ECO:0000313" key="6">
    <source>
        <dbReference type="Proteomes" id="UP000076078"/>
    </source>
</evidence>
<dbReference type="Gene3D" id="3.30.530.20">
    <property type="match status" value="1"/>
</dbReference>
<proteinExistence type="inferred from homology"/>
<dbReference type="Pfam" id="PF03364">
    <property type="entry name" value="Polyketide_cyc"/>
    <property type="match status" value="1"/>
</dbReference>
<reference evidence="5 6" key="1">
    <citation type="submission" date="2015-12" db="EMBL/GenBank/DDBJ databases">
        <title>Dictyostelia acquired genes for synthesis and detection of signals that induce cell-type specialization by lateral gene transfer from prokaryotes.</title>
        <authorList>
            <person name="Gloeckner G."/>
            <person name="Schaap P."/>
        </authorList>
    </citation>
    <scope>NUCLEOTIDE SEQUENCE [LARGE SCALE GENOMIC DNA]</scope>
    <source>
        <strain evidence="5 6">TK</strain>
    </source>
</reference>
<dbReference type="Proteomes" id="UP000076078">
    <property type="component" value="Unassembled WGS sequence"/>
</dbReference>
<dbReference type="PANTHER" id="PTHR12901:SF10">
    <property type="entry name" value="COENZYME Q-BINDING PROTEIN COQ10, MITOCHONDRIAL"/>
    <property type="match status" value="1"/>
</dbReference>
<comment type="similarity">
    <text evidence="1">Belongs to the COQ10 family.</text>
</comment>
<evidence type="ECO:0000256" key="2">
    <source>
        <dbReference type="ARBA" id="ARBA00011814"/>
    </source>
</evidence>
<dbReference type="InParanoid" id="A0A151ZFD4"/>
<name>A0A151ZFD4_TIELA</name>
<dbReference type="GO" id="GO:0005739">
    <property type="term" value="C:mitochondrion"/>
    <property type="evidence" value="ECO:0007669"/>
    <property type="project" value="TreeGrafter"/>
</dbReference>
<evidence type="ECO:0000256" key="1">
    <source>
        <dbReference type="ARBA" id="ARBA00006885"/>
    </source>
</evidence>
<dbReference type="OMA" id="IDGPFKY"/>
<sequence>MINHLKSFGNIIGRNRKLFTSNNSIDFQVNFGRRTIFSTIFGGNEPDSGNPVRKEITRTLSFTPQQVFNVVQRVDQYQDFLPFCLGSKITKLPISTPQKCSKLPPRKQFEAELTVGQANIKESYISRVVLEEPNFIESSAIDSQLFHQLTSTWKFKPGHSPNTCIAECSLTYKFKSPLYATLMDNFFASTLDTMVNSFEKRCQEVYSPSSSSKNK</sequence>
<dbReference type="InterPro" id="IPR023393">
    <property type="entry name" value="START-like_dom_sf"/>
</dbReference>
<protein>
    <recommendedName>
        <fullName evidence="4">Coenzyme Q-binding protein COQ10 START domain-containing protein</fullName>
    </recommendedName>
</protein>
<evidence type="ECO:0000259" key="4">
    <source>
        <dbReference type="Pfam" id="PF03364"/>
    </source>
</evidence>
<organism evidence="5 6">
    <name type="scientific">Tieghemostelium lacteum</name>
    <name type="common">Slime mold</name>
    <name type="synonym">Dictyostelium lacteum</name>
    <dbReference type="NCBI Taxonomy" id="361077"/>
    <lineage>
        <taxon>Eukaryota</taxon>
        <taxon>Amoebozoa</taxon>
        <taxon>Evosea</taxon>
        <taxon>Eumycetozoa</taxon>
        <taxon>Dictyostelia</taxon>
        <taxon>Dictyosteliales</taxon>
        <taxon>Raperosteliaceae</taxon>
        <taxon>Tieghemostelium</taxon>
    </lineage>
</organism>
<dbReference type="SUPFAM" id="SSF55961">
    <property type="entry name" value="Bet v1-like"/>
    <property type="match status" value="1"/>
</dbReference>
<dbReference type="PANTHER" id="PTHR12901">
    <property type="entry name" value="SPERM PROTEIN HOMOLOG"/>
    <property type="match status" value="1"/>
</dbReference>
<feature type="domain" description="Coenzyme Q-binding protein COQ10 START" evidence="4">
    <location>
        <begin position="61"/>
        <end position="199"/>
    </location>
</feature>
<dbReference type="AlphaFoldDB" id="A0A151ZFD4"/>
<evidence type="ECO:0000313" key="5">
    <source>
        <dbReference type="EMBL" id="KYQ92645.1"/>
    </source>
</evidence>
<dbReference type="CDD" id="cd07813">
    <property type="entry name" value="COQ10p_like"/>
    <property type="match status" value="1"/>
</dbReference>
<comment type="subunit">
    <text evidence="2">Interacts with coenzyme Q.</text>
</comment>
<keyword evidence="6" id="KW-1185">Reference proteome</keyword>
<dbReference type="InterPro" id="IPR005031">
    <property type="entry name" value="COQ10_START"/>
</dbReference>